<dbReference type="Pfam" id="PF25168">
    <property type="entry name" value="Beta-prop_WDR36-Utp21_2nd"/>
    <property type="match status" value="2"/>
</dbReference>
<dbReference type="InterPro" id="IPR019775">
    <property type="entry name" value="WD40_repeat_CS"/>
</dbReference>
<gene>
    <name evidence="7" type="ORF">SEMRO_1313_G261950.1</name>
</gene>
<dbReference type="Gene3D" id="2.130.10.10">
    <property type="entry name" value="YVTN repeat-like/Quinoprotein amine dehydrogenase"/>
    <property type="match status" value="3"/>
</dbReference>
<dbReference type="Pfam" id="PF25171">
    <property type="entry name" value="Beta-prop_WDR36-Utp21_1st"/>
    <property type="match status" value="1"/>
</dbReference>
<feature type="region of interest" description="Disordered" evidence="4">
    <location>
        <begin position="465"/>
        <end position="487"/>
    </location>
</feature>
<dbReference type="PROSITE" id="PS00678">
    <property type="entry name" value="WD_REPEATS_1"/>
    <property type="match status" value="1"/>
</dbReference>
<feature type="region of interest" description="Disordered" evidence="4">
    <location>
        <begin position="244"/>
        <end position="289"/>
    </location>
</feature>
<dbReference type="InterPro" id="IPR059157">
    <property type="entry name" value="WDR36-Utp21_N"/>
</dbReference>
<feature type="compositionally biased region" description="Acidic residues" evidence="4">
    <location>
        <begin position="266"/>
        <end position="278"/>
    </location>
</feature>
<evidence type="ECO:0000256" key="3">
    <source>
        <dbReference type="PROSITE-ProRule" id="PRU00221"/>
    </source>
</evidence>
<keyword evidence="2" id="KW-0677">Repeat</keyword>
<organism evidence="7 8">
    <name type="scientific">Seminavis robusta</name>
    <dbReference type="NCBI Taxonomy" id="568900"/>
    <lineage>
        <taxon>Eukaryota</taxon>
        <taxon>Sar</taxon>
        <taxon>Stramenopiles</taxon>
        <taxon>Ochrophyta</taxon>
        <taxon>Bacillariophyta</taxon>
        <taxon>Bacillariophyceae</taxon>
        <taxon>Bacillariophycidae</taxon>
        <taxon>Naviculales</taxon>
        <taxon>Naviculaceae</taxon>
        <taxon>Seminavis</taxon>
    </lineage>
</organism>
<protein>
    <submittedName>
        <fullName evidence="7">RNA-associated protein 21 homolog</fullName>
    </submittedName>
</protein>
<dbReference type="InterPro" id="IPR011047">
    <property type="entry name" value="Quinoprotein_ADH-like_sf"/>
</dbReference>
<keyword evidence="1 3" id="KW-0853">WD repeat</keyword>
<feature type="domain" description="WDR36/Utp21 C-terminal" evidence="5">
    <location>
        <begin position="1035"/>
        <end position="1331"/>
    </location>
</feature>
<keyword evidence="8" id="KW-1185">Reference proteome</keyword>
<proteinExistence type="predicted"/>
<dbReference type="PROSITE" id="PS50294">
    <property type="entry name" value="WD_REPEATS_REGION"/>
    <property type="match status" value="1"/>
</dbReference>
<reference evidence="7" key="1">
    <citation type="submission" date="2020-06" db="EMBL/GenBank/DDBJ databases">
        <authorList>
            <consortium name="Plant Systems Biology data submission"/>
        </authorList>
    </citation>
    <scope>NUCLEOTIDE SEQUENCE</scope>
    <source>
        <strain evidence="7">D6</strain>
    </source>
</reference>
<feature type="compositionally biased region" description="Acidic residues" evidence="4">
    <location>
        <begin position="44"/>
        <end position="55"/>
    </location>
</feature>
<dbReference type="GO" id="GO:0006364">
    <property type="term" value="P:rRNA processing"/>
    <property type="evidence" value="ECO:0007669"/>
    <property type="project" value="InterPro"/>
</dbReference>
<feature type="compositionally biased region" description="Low complexity" evidence="4">
    <location>
        <begin position="279"/>
        <end position="288"/>
    </location>
</feature>
<feature type="compositionally biased region" description="Low complexity" evidence="4">
    <location>
        <begin position="247"/>
        <end position="265"/>
    </location>
</feature>
<evidence type="ECO:0000256" key="1">
    <source>
        <dbReference type="ARBA" id="ARBA00022574"/>
    </source>
</evidence>
<dbReference type="OrthoDB" id="10250769at2759"/>
<dbReference type="InterPro" id="IPR007319">
    <property type="entry name" value="WDR36/Utp21_C"/>
</dbReference>
<name>A0A9N8HTU0_9STRA</name>
<dbReference type="PANTHER" id="PTHR22840:SF12">
    <property type="entry name" value="WD REPEAT-CONTAINING PROTEIN 36"/>
    <property type="match status" value="1"/>
</dbReference>
<accession>A0A9N8HTU0</accession>
<feature type="region of interest" description="Disordered" evidence="4">
    <location>
        <begin position="722"/>
        <end position="747"/>
    </location>
</feature>
<evidence type="ECO:0000259" key="6">
    <source>
        <dbReference type="Pfam" id="PF25171"/>
    </source>
</evidence>
<dbReference type="Pfam" id="PF04192">
    <property type="entry name" value="Utp21"/>
    <property type="match status" value="1"/>
</dbReference>
<evidence type="ECO:0000256" key="2">
    <source>
        <dbReference type="ARBA" id="ARBA00022737"/>
    </source>
</evidence>
<evidence type="ECO:0000259" key="5">
    <source>
        <dbReference type="Pfam" id="PF04192"/>
    </source>
</evidence>
<feature type="compositionally biased region" description="Acidic residues" evidence="4">
    <location>
        <begin position="471"/>
        <end position="480"/>
    </location>
</feature>
<feature type="domain" description="WDR36/Utp21 N-terminal" evidence="6">
    <location>
        <begin position="300"/>
        <end position="530"/>
    </location>
</feature>
<comment type="caution">
    <text evidence="7">The sequence shown here is derived from an EMBL/GenBank/DDBJ whole genome shotgun (WGS) entry which is preliminary data.</text>
</comment>
<dbReference type="PANTHER" id="PTHR22840">
    <property type="entry name" value="WD REPEAT-CONTAINING PROTEIN 36"/>
    <property type="match status" value="1"/>
</dbReference>
<dbReference type="GO" id="GO:0032040">
    <property type="term" value="C:small-subunit processome"/>
    <property type="evidence" value="ECO:0007669"/>
    <property type="project" value="InterPro"/>
</dbReference>
<dbReference type="SUPFAM" id="SSF50998">
    <property type="entry name" value="Quinoprotein alcohol dehydrogenase-like"/>
    <property type="match status" value="1"/>
</dbReference>
<dbReference type="PROSITE" id="PS50082">
    <property type="entry name" value="WD_REPEATS_2"/>
    <property type="match status" value="1"/>
</dbReference>
<dbReference type="Proteomes" id="UP001153069">
    <property type="component" value="Unassembled WGS sequence"/>
</dbReference>
<feature type="repeat" description="WD" evidence="3">
    <location>
        <begin position="886"/>
        <end position="927"/>
    </location>
</feature>
<evidence type="ECO:0000313" key="7">
    <source>
        <dbReference type="EMBL" id="CAB9522538.1"/>
    </source>
</evidence>
<evidence type="ECO:0000313" key="8">
    <source>
        <dbReference type="Proteomes" id="UP001153069"/>
    </source>
</evidence>
<dbReference type="InterPro" id="IPR001680">
    <property type="entry name" value="WD40_rpt"/>
</dbReference>
<dbReference type="EMBL" id="CAICTM010001311">
    <property type="protein sequence ID" value="CAB9522538.1"/>
    <property type="molecule type" value="Genomic_DNA"/>
</dbReference>
<sequence>MVSPKPQKRSPSSASNSSSSKKAKKKMATAVENDEKEAPQPVSSDDDNDTQDEWEVGIPKADTPTNKMVLTKKSTCTDNESKAEMSRLFAPYRTVGIVSSGTPFYLMPHQNSASAMLCLPIGERFHILQCDKLQPVLVSQKVPAIHNNSHNKKKKTQKPQHIAHMVSDATLSISAVAHGPKQHAQLITLYSRTRPLQTLPVQHQQTWNIVDLLHLGRTKVPMKGEKEGKMENAAIIAAILSRHHTTNSNNNNNPNQDQGVDVVGDSSDDDSDSSEGDSDSQSSNDTSSPNCHCQVVIYFATRDSLKLHKRISLTTQPDFVPQVAMHPSTYVNKIVMGGYTIGNDDDNQRAPALSLLNIRSGKVVHVFKCIGKSKKLTAVKRKDTTVTTLEQSPAVDTVAVGTDGGKVHLINLRHDKTLFTLMHKPRDGSSKPVSITSISFRTDGSAMNYGIAPMAVGRSDGSITVWNLNPPDDEDDEDDERSNSKKERTILTEMYNVHLGGISKLMFLPQEPLLVSIGKHSNSVLMHIFDNPDHSGRILRQRKGHTAAPAKIEYLHPGAAAGGGIMVNMSDGTDASACQILSSGSTDRTLRVFSTARTVLDKEYSQGKGLEKRAKKLGMDSTAELLLPRLTGMAMSEARSRDWGDLVTIHEQHSIAYVWSTKRGAQWGPVLRQTDWNVSAMKAPPPPSTHAVSIAMSACGNFAVVGTKGGVIYKYNVQSGNPRGSYPRDAGEGDDGDGFKRKRLQPGDVKRTMKSLEKKMKISNRASNLDKRDQDAVQEALVEQRRQAKLKLACHSGYAVAGLAVDSTNKTMISVGADAKLILWNFATHAPHKKSPYQLPSPATLLCHVRDSDLAAIALEDFSTLLFDCTTLSIVRRFGGGSTAELSRHSGPISDIGFSPDGRTLYTGSLDGTVRVWDVPTNTCIDWLGFETPPTSLTVSPTGEFLATSHMGKLGLSIWSDRSFYQTVNVNGAKELEEPFRMDEPKPIAEVWEQSDDPVEKAELPKLLKALAEKDGDNEAEESPDDKLPAPAKQKGLVTLSNLPPAHWKNLFHLELIKERNKPKEAPKKPPSAPFFLQWRGGDSVGPKPAESTEEEAKETPNDEDEWKAAWSDDDDEGAPAFDESMADVEETDGQDAKGDNAQISSSSKKRELEKAAGSKILSSSNKKRIKISHHRSHLATLLHSCSEKASEDEARRFQEVTDHIATLGPSAIDVALSSLCNGMHDLEEGLPLLRMACMWLIEACESRERYEAVNAYLHRFLHLHASVIAGIEESWTPPPLDNKDASDERERQGEGRRELIQLLSELRRVQQSALEVLNGQVQNTLCLLRHFSRMV</sequence>
<feature type="compositionally biased region" description="Acidic residues" evidence="4">
    <location>
        <begin position="1125"/>
        <end position="1134"/>
    </location>
</feature>
<feature type="compositionally biased region" description="Low complexity" evidence="4">
    <location>
        <begin position="9"/>
        <end position="20"/>
    </location>
</feature>
<dbReference type="InterPro" id="IPR015943">
    <property type="entry name" value="WD40/YVTN_repeat-like_dom_sf"/>
</dbReference>
<feature type="region of interest" description="Disordered" evidence="4">
    <location>
        <begin position="1"/>
        <end position="70"/>
    </location>
</feature>
<feature type="region of interest" description="Disordered" evidence="4">
    <location>
        <begin position="1062"/>
        <end position="1170"/>
    </location>
</feature>
<dbReference type="SMART" id="SM00320">
    <property type="entry name" value="WD40"/>
    <property type="match status" value="7"/>
</dbReference>
<evidence type="ECO:0000256" key="4">
    <source>
        <dbReference type="SAM" id="MobiDB-lite"/>
    </source>
</evidence>
<dbReference type="GO" id="GO:0034388">
    <property type="term" value="C:Pwp2p-containing subcomplex of 90S preribosome"/>
    <property type="evidence" value="ECO:0007669"/>
    <property type="project" value="TreeGrafter"/>
</dbReference>
<feature type="compositionally biased region" description="Acidic residues" evidence="4">
    <location>
        <begin position="1092"/>
        <end position="1118"/>
    </location>
</feature>